<dbReference type="AlphaFoldDB" id="C0QJV6"/>
<dbReference type="HOGENOM" id="CLU_085376_3_2_7"/>
<dbReference type="CDD" id="cd00093">
    <property type="entry name" value="HTH_XRE"/>
    <property type="match status" value="1"/>
</dbReference>
<organism evidence="3 4">
    <name type="scientific">Desulforapulum autotrophicum (strain ATCC 43914 / DSM 3382 / VKM B-1955 / HRM2)</name>
    <name type="common">Desulfobacterium autotrophicum</name>
    <dbReference type="NCBI Taxonomy" id="177437"/>
    <lineage>
        <taxon>Bacteria</taxon>
        <taxon>Pseudomonadati</taxon>
        <taxon>Thermodesulfobacteriota</taxon>
        <taxon>Desulfobacteria</taxon>
        <taxon>Desulfobacterales</taxon>
        <taxon>Desulfobacteraceae</taxon>
        <taxon>Desulforapulum</taxon>
    </lineage>
</organism>
<sequence length="190" mass="21767">MDEKIISVNIKRFRTSKRLTLQELADRTGLTKGYLSKVERSQKAPPYSTLSKIAAALEVEITTLLSQGIDSPKNVPLCLSRKAQRTLIPGTEQFPGYDYELLAEKKPGKNMEPFIIHAPFEAQRTYSHEGEEFIYVMDGQLEFYYGDDTYHLDPGDNVYFDSVIPHVGKSMGHEKSKLLVVIYFYKRNHQ</sequence>
<dbReference type="InterPro" id="IPR014710">
    <property type="entry name" value="RmlC-like_jellyroll"/>
</dbReference>
<dbReference type="GO" id="GO:0003700">
    <property type="term" value="F:DNA-binding transcription factor activity"/>
    <property type="evidence" value="ECO:0007669"/>
    <property type="project" value="TreeGrafter"/>
</dbReference>
<dbReference type="CDD" id="cd02209">
    <property type="entry name" value="cupin_XRE_C"/>
    <property type="match status" value="1"/>
</dbReference>
<accession>C0QJV6</accession>
<dbReference type="InterPro" id="IPR050807">
    <property type="entry name" value="TransReg_Diox_bact_type"/>
</dbReference>
<dbReference type="SMART" id="SM00530">
    <property type="entry name" value="HTH_XRE"/>
    <property type="match status" value="1"/>
</dbReference>
<dbReference type="Gene3D" id="2.60.120.10">
    <property type="entry name" value="Jelly Rolls"/>
    <property type="match status" value="1"/>
</dbReference>
<dbReference type="RefSeq" id="WP_012663199.1">
    <property type="nucleotide sequence ID" value="NC_012108.1"/>
</dbReference>
<dbReference type="eggNOG" id="COG1396">
    <property type="taxonomic scope" value="Bacteria"/>
</dbReference>
<keyword evidence="1" id="KW-0238">DNA-binding</keyword>
<dbReference type="InterPro" id="IPR001387">
    <property type="entry name" value="Cro/C1-type_HTH"/>
</dbReference>
<dbReference type="OrthoDB" id="5343295at2"/>
<dbReference type="PROSITE" id="PS50943">
    <property type="entry name" value="HTH_CROC1"/>
    <property type="match status" value="1"/>
</dbReference>
<reference evidence="3 4" key="1">
    <citation type="journal article" date="2009" name="Environ. Microbiol.">
        <title>Genome sequence of Desulfobacterium autotrophicum HRM2, a marine sulfate reducer oxidizing organic carbon completely to carbon dioxide.</title>
        <authorList>
            <person name="Strittmatter A.W."/>
            <person name="Liesegang H."/>
            <person name="Rabus R."/>
            <person name="Decker I."/>
            <person name="Amann J."/>
            <person name="Andres S."/>
            <person name="Henne A."/>
            <person name="Fricke W.F."/>
            <person name="Martinez-Arias R."/>
            <person name="Bartels D."/>
            <person name="Goesmann A."/>
            <person name="Krause L."/>
            <person name="Puehler A."/>
            <person name="Klenk H.P."/>
            <person name="Richter M."/>
            <person name="Schuler M."/>
            <person name="Gloeckner F.O."/>
            <person name="Meyerdierks A."/>
            <person name="Gottschalk G."/>
            <person name="Amann R."/>
        </authorList>
    </citation>
    <scope>NUCLEOTIDE SEQUENCE [LARGE SCALE GENOMIC DNA]</scope>
    <source>
        <strain evidence="4">ATCC 43914 / DSM 3382 / HRM2</strain>
    </source>
</reference>
<dbReference type="Gene3D" id="1.10.260.40">
    <property type="entry name" value="lambda repressor-like DNA-binding domains"/>
    <property type="match status" value="1"/>
</dbReference>
<dbReference type="eggNOG" id="COG1917">
    <property type="taxonomic scope" value="Bacteria"/>
</dbReference>
<dbReference type="KEGG" id="dat:HRM2_08460"/>
<dbReference type="PANTHER" id="PTHR46797:SF1">
    <property type="entry name" value="METHYLPHOSPHONATE SYNTHASE"/>
    <property type="match status" value="1"/>
</dbReference>
<dbReference type="EMBL" id="CP001087">
    <property type="protein sequence ID" value="ACN13959.1"/>
    <property type="molecule type" value="Genomic_DNA"/>
</dbReference>
<evidence type="ECO:0000313" key="3">
    <source>
        <dbReference type="EMBL" id="ACN13959.1"/>
    </source>
</evidence>
<evidence type="ECO:0000313" key="4">
    <source>
        <dbReference type="Proteomes" id="UP000000442"/>
    </source>
</evidence>
<dbReference type="InterPro" id="IPR011051">
    <property type="entry name" value="RmlC_Cupin_sf"/>
</dbReference>
<proteinExistence type="predicted"/>
<keyword evidence="4" id="KW-1185">Reference proteome</keyword>
<dbReference type="SUPFAM" id="SSF47413">
    <property type="entry name" value="lambda repressor-like DNA-binding domains"/>
    <property type="match status" value="1"/>
</dbReference>
<dbReference type="SUPFAM" id="SSF51182">
    <property type="entry name" value="RmlC-like cupins"/>
    <property type="match status" value="1"/>
</dbReference>
<dbReference type="Pfam" id="PF07883">
    <property type="entry name" value="Cupin_2"/>
    <property type="match status" value="1"/>
</dbReference>
<dbReference type="STRING" id="177437.HRM2_08460"/>
<evidence type="ECO:0000256" key="1">
    <source>
        <dbReference type="ARBA" id="ARBA00023125"/>
    </source>
</evidence>
<dbReference type="Proteomes" id="UP000000442">
    <property type="component" value="Chromosome"/>
</dbReference>
<gene>
    <name evidence="3" type="ordered locus">HRM2_08460</name>
</gene>
<feature type="domain" description="HTH cro/C1-type" evidence="2">
    <location>
        <begin position="10"/>
        <end position="64"/>
    </location>
</feature>
<dbReference type="PANTHER" id="PTHR46797">
    <property type="entry name" value="HTH-TYPE TRANSCRIPTIONAL REGULATOR"/>
    <property type="match status" value="1"/>
</dbReference>
<dbReference type="Pfam" id="PF01381">
    <property type="entry name" value="HTH_3"/>
    <property type="match status" value="1"/>
</dbReference>
<name>C0QJV6_DESAH</name>
<evidence type="ECO:0000259" key="2">
    <source>
        <dbReference type="PROSITE" id="PS50943"/>
    </source>
</evidence>
<dbReference type="InterPro" id="IPR010982">
    <property type="entry name" value="Lambda_DNA-bd_dom_sf"/>
</dbReference>
<protein>
    <submittedName>
        <fullName evidence="3">Transcriptional regulator (Cro/CI family protein)</fullName>
    </submittedName>
</protein>
<dbReference type="InterPro" id="IPR013096">
    <property type="entry name" value="Cupin_2"/>
</dbReference>
<dbReference type="GO" id="GO:0005829">
    <property type="term" value="C:cytosol"/>
    <property type="evidence" value="ECO:0007669"/>
    <property type="project" value="TreeGrafter"/>
</dbReference>
<dbReference type="GO" id="GO:0003677">
    <property type="term" value="F:DNA binding"/>
    <property type="evidence" value="ECO:0007669"/>
    <property type="project" value="UniProtKB-KW"/>
</dbReference>